<dbReference type="CDD" id="cd02961">
    <property type="entry name" value="PDI_a_family"/>
    <property type="match status" value="1"/>
</dbReference>
<dbReference type="PROSITE" id="PS00194">
    <property type="entry name" value="THIOREDOXIN_1"/>
    <property type="match status" value="1"/>
</dbReference>
<dbReference type="Pfam" id="PF00085">
    <property type="entry name" value="Thioredoxin"/>
    <property type="match status" value="1"/>
</dbReference>
<evidence type="ECO:0000259" key="2">
    <source>
        <dbReference type="PROSITE" id="PS51352"/>
    </source>
</evidence>
<feature type="domain" description="Thioredoxin" evidence="2">
    <location>
        <begin position="1"/>
        <end position="120"/>
    </location>
</feature>
<dbReference type="Gene3D" id="3.40.30.10">
    <property type="entry name" value="Glutaredoxin"/>
    <property type="match status" value="1"/>
</dbReference>
<organism evidence="3">
    <name type="scientific">viral metagenome</name>
    <dbReference type="NCBI Taxonomy" id="1070528"/>
    <lineage>
        <taxon>unclassified sequences</taxon>
        <taxon>metagenomes</taxon>
        <taxon>organismal metagenomes</taxon>
    </lineage>
</organism>
<sequence>MKNIYSKTNIIELSDKDFNNKLLVSDKFKNKNGLIKFYAPWCPHCKDMKSDLIFLSNNLSKYGFIIGVINTDHNKDLVDKFNISGIPKLFLVDTKGNLKSLDTEDNSIENLLKNICKFTKRCCKKQNNKIICEN</sequence>
<comment type="similarity">
    <text evidence="1">Belongs to the protein disulfide isomerase family.</text>
</comment>
<dbReference type="InterPro" id="IPR013766">
    <property type="entry name" value="Thioredoxin_domain"/>
</dbReference>
<proteinExistence type="inferred from homology"/>
<dbReference type="EMBL" id="MN740273">
    <property type="protein sequence ID" value="QHT97170.1"/>
    <property type="molecule type" value="Genomic_DNA"/>
</dbReference>
<dbReference type="InterPro" id="IPR017937">
    <property type="entry name" value="Thioredoxin_CS"/>
</dbReference>
<protein>
    <recommendedName>
        <fullName evidence="2">Thioredoxin domain-containing protein</fullName>
    </recommendedName>
</protein>
<dbReference type="GO" id="GO:0006457">
    <property type="term" value="P:protein folding"/>
    <property type="evidence" value="ECO:0007669"/>
    <property type="project" value="TreeGrafter"/>
</dbReference>
<dbReference type="PROSITE" id="PS51352">
    <property type="entry name" value="THIOREDOXIN_2"/>
    <property type="match status" value="1"/>
</dbReference>
<dbReference type="PANTHER" id="PTHR45672">
    <property type="entry name" value="PROTEIN DISULFIDE-ISOMERASE C17H9.14C-RELATED"/>
    <property type="match status" value="1"/>
</dbReference>
<reference evidence="3" key="1">
    <citation type="journal article" date="2020" name="Nature">
        <title>Giant virus diversity and host interactions through global metagenomics.</title>
        <authorList>
            <person name="Schulz F."/>
            <person name="Roux S."/>
            <person name="Paez-Espino D."/>
            <person name="Jungbluth S."/>
            <person name="Walsh D.A."/>
            <person name="Denef V.J."/>
            <person name="McMahon K.D."/>
            <person name="Konstantinidis K.T."/>
            <person name="Eloe-Fadrosh E.A."/>
            <person name="Kyrpides N.C."/>
            <person name="Woyke T."/>
        </authorList>
    </citation>
    <scope>NUCLEOTIDE SEQUENCE</scope>
    <source>
        <strain evidence="3">GVMAG-M-3300025138-11</strain>
    </source>
</reference>
<evidence type="ECO:0000256" key="1">
    <source>
        <dbReference type="ARBA" id="ARBA00006347"/>
    </source>
</evidence>
<dbReference type="InterPro" id="IPR051063">
    <property type="entry name" value="PDI"/>
</dbReference>
<dbReference type="AlphaFoldDB" id="A0A6C0IX98"/>
<evidence type="ECO:0000313" key="3">
    <source>
        <dbReference type="EMBL" id="QHT97170.1"/>
    </source>
</evidence>
<dbReference type="GO" id="GO:0005783">
    <property type="term" value="C:endoplasmic reticulum"/>
    <property type="evidence" value="ECO:0007669"/>
    <property type="project" value="TreeGrafter"/>
</dbReference>
<dbReference type="InterPro" id="IPR036249">
    <property type="entry name" value="Thioredoxin-like_sf"/>
</dbReference>
<accession>A0A6C0IX98</accession>
<name>A0A6C0IX98_9ZZZZ</name>
<dbReference type="SUPFAM" id="SSF52833">
    <property type="entry name" value="Thioredoxin-like"/>
    <property type="match status" value="1"/>
</dbReference>
<dbReference type="GO" id="GO:0003756">
    <property type="term" value="F:protein disulfide isomerase activity"/>
    <property type="evidence" value="ECO:0007669"/>
    <property type="project" value="TreeGrafter"/>
</dbReference>